<gene>
    <name evidence="2" type="ORF">PHMEG_00029273</name>
</gene>
<keyword evidence="3" id="KW-1185">Reference proteome</keyword>
<evidence type="ECO:0000256" key="1">
    <source>
        <dbReference type="SAM" id="MobiDB-lite"/>
    </source>
</evidence>
<dbReference type="EMBL" id="NBNE01008250">
    <property type="protein sequence ID" value="OWY99687.1"/>
    <property type="molecule type" value="Genomic_DNA"/>
</dbReference>
<organism evidence="2 3">
    <name type="scientific">Phytophthora megakarya</name>
    <dbReference type="NCBI Taxonomy" id="4795"/>
    <lineage>
        <taxon>Eukaryota</taxon>
        <taxon>Sar</taxon>
        <taxon>Stramenopiles</taxon>
        <taxon>Oomycota</taxon>
        <taxon>Peronosporomycetes</taxon>
        <taxon>Peronosporales</taxon>
        <taxon>Peronosporaceae</taxon>
        <taxon>Phytophthora</taxon>
    </lineage>
</organism>
<dbReference type="Proteomes" id="UP000198211">
    <property type="component" value="Unassembled WGS sequence"/>
</dbReference>
<protein>
    <submittedName>
        <fullName evidence="2">Uncharacterized protein</fullName>
    </submittedName>
</protein>
<reference evidence="3" key="1">
    <citation type="submission" date="2017-03" db="EMBL/GenBank/DDBJ databases">
        <title>Phytopthora megakarya and P. palmivora, two closely related causual agents of cacao black pod achieved similar genome size and gene model numbers by different mechanisms.</title>
        <authorList>
            <person name="Ali S."/>
            <person name="Shao J."/>
            <person name="Larry D.J."/>
            <person name="Kronmiller B."/>
            <person name="Shen D."/>
            <person name="Strem M.D."/>
            <person name="Melnick R.L."/>
            <person name="Guiltinan M.J."/>
            <person name="Tyler B.M."/>
            <person name="Meinhardt L.W."/>
            <person name="Bailey B.A."/>
        </authorList>
    </citation>
    <scope>NUCLEOTIDE SEQUENCE [LARGE SCALE GENOMIC DNA]</scope>
    <source>
        <strain evidence="3">zdho120</strain>
    </source>
</reference>
<proteinExistence type="predicted"/>
<sequence length="121" mass="13360">MLAKAAYCRQRTSRTSRGLPHSALPAGELPAVTNSEALPSHAITALFNTDRLSSQLGKREQNKFAEAYTAVNVMLVLYQKAFEIPIKDHGNSVPDLEALVVELALKMDTTANERLHTFDHK</sequence>
<comment type="caution">
    <text evidence="2">The sequence shown here is derived from an EMBL/GenBank/DDBJ whole genome shotgun (WGS) entry which is preliminary data.</text>
</comment>
<dbReference type="AlphaFoldDB" id="A0A225V427"/>
<feature type="region of interest" description="Disordered" evidence="1">
    <location>
        <begin position="1"/>
        <end position="24"/>
    </location>
</feature>
<evidence type="ECO:0000313" key="3">
    <source>
        <dbReference type="Proteomes" id="UP000198211"/>
    </source>
</evidence>
<accession>A0A225V427</accession>
<name>A0A225V427_9STRA</name>
<evidence type="ECO:0000313" key="2">
    <source>
        <dbReference type="EMBL" id="OWY99687.1"/>
    </source>
</evidence>